<gene>
    <name evidence="2" type="ORF">GT755_31465</name>
</gene>
<feature type="chain" id="PRO_5039658089" evidence="1">
    <location>
        <begin position="26"/>
        <end position="254"/>
    </location>
</feature>
<evidence type="ECO:0000313" key="2">
    <source>
        <dbReference type="EMBL" id="NAS26178.1"/>
    </source>
</evidence>
<dbReference type="AlphaFoldDB" id="A0A7C9NLC9"/>
<dbReference type="Proteomes" id="UP000479526">
    <property type="component" value="Unassembled WGS sequence"/>
</dbReference>
<reference evidence="2 3" key="1">
    <citation type="submission" date="2020-01" db="EMBL/GenBank/DDBJ databases">
        <title>Herbidospora sp. NEAU-GS84 nov., a novel actinomycete isolated from soil.</title>
        <authorList>
            <person name="Han L."/>
        </authorList>
    </citation>
    <scope>NUCLEOTIDE SEQUENCE [LARGE SCALE GENOMIC DNA]</scope>
    <source>
        <strain evidence="2 3">NEAU-GS84</strain>
    </source>
</reference>
<keyword evidence="3" id="KW-1185">Reference proteome</keyword>
<dbReference type="EMBL" id="WXEW01000010">
    <property type="protein sequence ID" value="NAS26178.1"/>
    <property type="molecule type" value="Genomic_DNA"/>
</dbReference>
<proteinExistence type="predicted"/>
<dbReference type="RefSeq" id="WP_161483196.1">
    <property type="nucleotide sequence ID" value="NZ_WXEW01000010.1"/>
</dbReference>
<sequence>MRFQRFAACAIVFTGLAATGAVAPAAATPADPYSPEKWGVIGRNSAGNASAFLRLGPWGRDTPTDPAATQTPPYGIGSLGFIVGGDADHIQFGNETDFAGTRLADIDVLRYWIFTAADEDVFPTINPPTLNLEVDPNLGTADYTSLVYLPGESTSPSAPAVRAAGRWQRYDASAVNSKWYLTRPVPGVMGCTQASPCSFALLKAQLPDAAISFGVAFNKGSQDGPFFGAVDGLQINDALYDFEPLGVRRYQPVL</sequence>
<comment type="caution">
    <text evidence="2">The sequence shown here is derived from an EMBL/GenBank/DDBJ whole genome shotgun (WGS) entry which is preliminary data.</text>
</comment>
<evidence type="ECO:0000313" key="3">
    <source>
        <dbReference type="Proteomes" id="UP000479526"/>
    </source>
</evidence>
<protein>
    <submittedName>
        <fullName evidence="2">Uncharacterized protein</fullName>
    </submittedName>
</protein>
<name>A0A7C9NLC9_9ACTN</name>
<evidence type="ECO:0000256" key="1">
    <source>
        <dbReference type="SAM" id="SignalP"/>
    </source>
</evidence>
<feature type="signal peptide" evidence="1">
    <location>
        <begin position="1"/>
        <end position="25"/>
    </location>
</feature>
<organism evidence="2 3">
    <name type="scientific">Herbidospora solisilvae</name>
    <dbReference type="NCBI Taxonomy" id="2696284"/>
    <lineage>
        <taxon>Bacteria</taxon>
        <taxon>Bacillati</taxon>
        <taxon>Actinomycetota</taxon>
        <taxon>Actinomycetes</taxon>
        <taxon>Streptosporangiales</taxon>
        <taxon>Streptosporangiaceae</taxon>
        <taxon>Herbidospora</taxon>
    </lineage>
</organism>
<accession>A0A7C9NLC9</accession>
<keyword evidence="1" id="KW-0732">Signal</keyword>